<evidence type="ECO:0000313" key="2">
    <source>
        <dbReference type="Proteomes" id="UP001558613"/>
    </source>
</evidence>
<keyword evidence="2" id="KW-1185">Reference proteome</keyword>
<dbReference type="Proteomes" id="UP001558613">
    <property type="component" value="Unassembled WGS sequence"/>
</dbReference>
<organism evidence="1 2">
    <name type="scientific">Cirrhinus molitorella</name>
    <name type="common">mud carp</name>
    <dbReference type="NCBI Taxonomy" id="172907"/>
    <lineage>
        <taxon>Eukaryota</taxon>
        <taxon>Metazoa</taxon>
        <taxon>Chordata</taxon>
        <taxon>Craniata</taxon>
        <taxon>Vertebrata</taxon>
        <taxon>Euteleostomi</taxon>
        <taxon>Actinopterygii</taxon>
        <taxon>Neopterygii</taxon>
        <taxon>Teleostei</taxon>
        <taxon>Ostariophysi</taxon>
        <taxon>Cypriniformes</taxon>
        <taxon>Cyprinidae</taxon>
        <taxon>Labeoninae</taxon>
        <taxon>Labeonini</taxon>
        <taxon>Cirrhinus</taxon>
    </lineage>
</organism>
<name>A0ABR3M5E2_9TELE</name>
<comment type="caution">
    <text evidence="1">The sequence shown here is derived from an EMBL/GenBank/DDBJ whole genome shotgun (WGS) entry which is preliminary data.</text>
</comment>
<reference evidence="1 2" key="1">
    <citation type="submission" date="2023-09" db="EMBL/GenBank/DDBJ databases">
        <authorList>
            <person name="Wang M."/>
        </authorList>
    </citation>
    <scope>NUCLEOTIDE SEQUENCE [LARGE SCALE GENOMIC DNA]</scope>
    <source>
        <strain evidence="1">GT-2023</strain>
        <tissue evidence="1">Liver</tissue>
    </source>
</reference>
<evidence type="ECO:0000313" key="1">
    <source>
        <dbReference type="EMBL" id="KAL1260347.1"/>
    </source>
</evidence>
<gene>
    <name evidence="1" type="ORF">QQF64_008174</name>
</gene>
<proteinExistence type="predicted"/>
<sequence length="72" mass="8124">MMNPHRVLRNRCCNRKGLEVEGAASVFMCEWCFVIAMVRAFSLVCDGNMSGPRASLVPERFSNTASVYYNTE</sequence>
<dbReference type="EMBL" id="JAYMGO010000015">
    <property type="protein sequence ID" value="KAL1260347.1"/>
    <property type="molecule type" value="Genomic_DNA"/>
</dbReference>
<protein>
    <submittedName>
        <fullName evidence="1">Uncharacterized protein</fullName>
    </submittedName>
</protein>
<accession>A0ABR3M5E2</accession>